<evidence type="ECO:0000256" key="1">
    <source>
        <dbReference type="SAM" id="MobiDB-lite"/>
    </source>
</evidence>
<name>A0A518EVC4_9BACT</name>
<organism evidence="3 4">
    <name type="scientific">Saltatorellus ferox</name>
    <dbReference type="NCBI Taxonomy" id="2528018"/>
    <lineage>
        <taxon>Bacteria</taxon>
        <taxon>Pseudomonadati</taxon>
        <taxon>Planctomycetota</taxon>
        <taxon>Planctomycetia</taxon>
        <taxon>Planctomycetia incertae sedis</taxon>
        <taxon>Saltatorellus</taxon>
    </lineage>
</organism>
<feature type="domain" description="Amine oxidase" evidence="2">
    <location>
        <begin position="2"/>
        <end position="66"/>
    </location>
</feature>
<dbReference type="PANTHER" id="PTHR42923:SF17">
    <property type="entry name" value="AMINE OXIDASE DOMAIN-CONTAINING PROTEIN"/>
    <property type="match status" value="1"/>
</dbReference>
<dbReference type="EMBL" id="CP036434">
    <property type="protein sequence ID" value="QDV08045.1"/>
    <property type="molecule type" value="Genomic_DNA"/>
</dbReference>
<dbReference type="InterPro" id="IPR050464">
    <property type="entry name" value="Zeta_carotene_desat/Oxidored"/>
</dbReference>
<dbReference type="GO" id="GO:0016491">
    <property type="term" value="F:oxidoreductase activity"/>
    <property type="evidence" value="ECO:0007669"/>
    <property type="project" value="InterPro"/>
</dbReference>
<dbReference type="SUPFAM" id="SSF51905">
    <property type="entry name" value="FAD/NAD(P)-binding domain"/>
    <property type="match status" value="1"/>
</dbReference>
<dbReference type="Gene3D" id="3.30.70.1990">
    <property type="match status" value="1"/>
</dbReference>
<reference evidence="3 4" key="1">
    <citation type="submission" date="2019-02" db="EMBL/GenBank/DDBJ databases">
        <title>Deep-cultivation of Planctomycetes and their phenomic and genomic characterization uncovers novel biology.</title>
        <authorList>
            <person name="Wiegand S."/>
            <person name="Jogler M."/>
            <person name="Boedeker C."/>
            <person name="Pinto D."/>
            <person name="Vollmers J."/>
            <person name="Rivas-Marin E."/>
            <person name="Kohn T."/>
            <person name="Peeters S.H."/>
            <person name="Heuer A."/>
            <person name="Rast P."/>
            <person name="Oberbeckmann S."/>
            <person name="Bunk B."/>
            <person name="Jeske O."/>
            <person name="Meyerdierks A."/>
            <person name="Storesund J.E."/>
            <person name="Kallscheuer N."/>
            <person name="Luecker S."/>
            <person name="Lage O.M."/>
            <person name="Pohl T."/>
            <person name="Merkel B.J."/>
            <person name="Hornburger P."/>
            <person name="Mueller R.-W."/>
            <person name="Bruemmer F."/>
            <person name="Labrenz M."/>
            <person name="Spormann A.M."/>
            <person name="Op den Camp H."/>
            <person name="Overmann J."/>
            <person name="Amann R."/>
            <person name="Jetten M.S.M."/>
            <person name="Mascher T."/>
            <person name="Medema M.H."/>
            <person name="Devos D.P."/>
            <person name="Kaster A.-K."/>
            <person name="Ovreas L."/>
            <person name="Rohde M."/>
            <person name="Galperin M.Y."/>
            <person name="Jogler C."/>
        </authorList>
    </citation>
    <scope>NUCLEOTIDE SEQUENCE [LARGE SCALE GENOMIC DNA]</scope>
    <source>
        <strain evidence="3 4">Poly30</strain>
    </source>
</reference>
<dbReference type="Gene3D" id="3.50.50.60">
    <property type="entry name" value="FAD/NAD(P)-binding domain"/>
    <property type="match status" value="1"/>
</dbReference>
<dbReference type="InterPro" id="IPR036188">
    <property type="entry name" value="FAD/NAD-bd_sf"/>
</dbReference>
<dbReference type="PANTHER" id="PTHR42923">
    <property type="entry name" value="PROTOPORPHYRINOGEN OXIDASE"/>
    <property type="match status" value="1"/>
</dbReference>
<dbReference type="Proteomes" id="UP000320390">
    <property type="component" value="Chromosome"/>
</dbReference>
<dbReference type="InterPro" id="IPR002937">
    <property type="entry name" value="Amino_oxidase"/>
</dbReference>
<evidence type="ECO:0000313" key="3">
    <source>
        <dbReference type="EMBL" id="QDV08045.1"/>
    </source>
</evidence>
<feature type="domain" description="Amine oxidase" evidence="2">
    <location>
        <begin position="191"/>
        <end position="296"/>
    </location>
</feature>
<keyword evidence="4" id="KW-1185">Reference proteome</keyword>
<dbReference type="AlphaFoldDB" id="A0A518EVC4"/>
<dbReference type="Pfam" id="PF01593">
    <property type="entry name" value="Amino_oxidase"/>
    <property type="match status" value="2"/>
</dbReference>
<evidence type="ECO:0000313" key="4">
    <source>
        <dbReference type="Proteomes" id="UP000320390"/>
    </source>
</evidence>
<sequence>MVSARRLFDAGHNVTVYESRNRIGGHTATRDVTVNGRRYRVDTGFIVFNERTYPGFCALLKELGVGWKSSDMSFSARMEAADVEYNGTSTASLFAQKSNLFRPAFWSMIRGILRFYKEAPALLEGEGEPGAGPGPTLGEVLTRGKYSQPFIDWHMIPMACAVWSGVPNDILSFPARSLVRFFANHGFLQVEDRPPWLTVEGGSRAYARALMQPLNARIRLASTVENVRADGVGKVEVTTSSGTETFDRVVLACHSDQALRMIEEPTNAEQEVLGAIRYQPNEVVLHTDPSLMPKRRAAWAAWNVHVPAHKAAKAEPVRVTYWMNPLQNLDGPDNLFVTLNCEDRIDPERVLKTRVFSHPIFDEAAIAAQSRYDEINGTRGIHYCGAYWSFGFHEDGVQSARRALLSMGVDPKLPGRDTELRPGSVRDTSAARASAERHA</sequence>
<accession>A0A518EVC4</accession>
<evidence type="ECO:0000259" key="2">
    <source>
        <dbReference type="Pfam" id="PF01593"/>
    </source>
</evidence>
<feature type="region of interest" description="Disordered" evidence="1">
    <location>
        <begin position="411"/>
        <end position="439"/>
    </location>
</feature>
<dbReference type="Gene3D" id="1.10.405.20">
    <property type="match status" value="1"/>
</dbReference>
<proteinExistence type="predicted"/>
<gene>
    <name evidence="3" type="ORF">Poly30_35810</name>
</gene>
<protein>
    <recommendedName>
        <fullName evidence="2">Amine oxidase domain-containing protein</fullName>
    </recommendedName>
</protein>